<keyword evidence="9" id="KW-0732">Signal</keyword>
<name>A0A484SZR3_9ZZZZ</name>
<dbReference type="GO" id="GO:0047134">
    <property type="term" value="F:protein-disulfide reductase [NAD(P)H] activity"/>
    <property type="evidence" value="ECO:0007669"/>
    <property type="project" value="UniProtKB-EC"/>
</dbReference>
<evidence type="ECO:0000256" key="20">
    <source>
        <dbReference type="SAM" id="Phobius"/>
    </source>
</evidence>
<dbReference type="InterPro" id="IPR003834">
    <property type="entry name" value="Cyt_c_assmbl_TM_dom"/>
</dbReference>
<dbReference type="Gene3D" id="2.60.40.1250">
    <property type="entry name" value="Thiol:disulfide interchange protein DsbD, N-terminal domain"/>
    <property type="match status" value="1"/>
</dbReference>
<dbReference type="EMBL" id="CAADIL010000009">
    <property type="protein sequence ID" value="VFR67451.1"/>
    <property type="molecule type" value="Genomic_DNA"/>
</dbReference>
<keyword evidence="10" id="KW-0249">Electron transport</keyword>
<evidence type="ECO:0000256" key="3">
    <source>
        <dbReference type="ARBA" id="ARBA00012612"/>
    </source>
</evidence>
<keyword evidence="13" id="KW-0520">NAD</keyword>
<evidence type="ECO:0000256" key="18">
    <source>
        <dbReference type="ARBA" id="ARBA00047388"/>
    </source>
</evidence>
<dbReference type="PANTHER" id="PTHR32234:SF0">
    <property type="entry name" value="THIOL:DISULFIDE INTERCHANGE PROTEIN DSBD"/>
    <property type="match status" value="1"/>
</dbReference>
<evidence type="ECO:0000256" key="17">
    <source>
        <dbReference type="ARBA" id="ARBA00032465"/>
    </source>
</evidence>
<keyword evidence="7" id="KW-0997">Cell inner membrane</keyword>
<evidence type="ECO:0000256" key="8">
    <source>
        <dbReference type="ARBA" id="ARBA00022692"/>
    </source>
</evidence>
<dbReference type="InterPro" id="IPR022910">
    <property type="entry name" value="Thiol_diS_interchange_DbsD"/>
</dbReference>
<dbReference type="PROSITE" id="PS00194">
    <property type="entry name" value="THIOREDOXIN_1"/>
    <property type="match status" value="1"/>
</dbReference>
<dbReference type="SUPFAM" id="SSF74863">
    <property type="entry name" value="Thiol:disulfide interchange protein DsbD, N-terminal domain (DsbD-alpha)"/>
    <property type="match status" value="1"/>
</dbReference>
<evidence type="ECO:0000256" key="5">
    <source>
        <dbReference type="ARBA" id="ARBA00022448"/>
    </source>
</evidence>
<keyword evidence="14 20" id="KW-0472">Membrane</keyword>
<dbReference type="InterPro" id="IPR036249">
    <property type="entry name" value="Thioredoxin-like_sf"/>
</dbReference>
<feature type="domain" description="Thioredoxin" evidence="21">
    <location>
        <begin position="524"/>
        <end position="651"/>
    </location>
</feature>
<dbReference type="GO" id="GO:0017004">
    <property type="term" value="P:cytochrome complex assembly"/>
    <property type="evidence" value="ECO:0007669"/>
    <property type="project" value="InterPro"/>
</dbReference>
<evidence type="ECO:0000256" key="14">
    <source>
        <dbReference type="ARBA" id="ARBA00023136"/>
    </source>
</evidence>
<dbReference type="PROSITE" id="PS51352">
    <property type="entry name" value="THIOREDOXIN_2"/>
    <property type="match status" value="1"/>
</dbReference>
<organism evidence="23">
    <name type="scientific">plant metagenome</name>
    <dbReference type="NCBI Taxonomy" id="1297885"/>
    <lineage>
        <taxon>unclassified sequences</taxon>
        <taxon>metagenomes</taxon>
        <taxon>organismal metagenomes</taxon>
    </lineage>
</organism>
<evidence type="ECO:0000256" key="15">
    <source>
        <dbReference type="ARBA" id="ARBA00023157"/>
    </source>
</evidence>
<dbReference type="InterPro" id="IPR028250">
    <property type="entry name" value="DsbDN"/>
</dbReference>
<keyword evidence="6" id="KW-1003">Cell membrane</keyword>
<evidence type="ECO:0000256" key="16">
    <source>
        <dbReference type="ARBA" id="ARBA00023284"/>
    </source>
</evidence>
<dbReference type="AlphaFoldDB" id="A0A484SZR3"/>
<comment type="catalytic activity">
    <reaction evidence="18">
        <text>[protein]-dithiol + NAD(+) = [protein]-disulfide + NADH + H(+)</text>
        <dbReference type="Rhea" id="RHEA:18749"/>
        <dbReference type="Rhea" id="RHEA-COMP:10593"/>
        <dbReference type="Rhea" id="RHEA-COMP:10594"/>
        <dbReference type="ChEBI" id="CHEBI:15378"/>
        <dbReference type="ChEBI" id="CHEBI:29950"/>
        <dbReference type="ChEBI" id="CHEBI:50058"/>
        <dbReference type="ChEBI" id="CHEBI:57540"/>
        <dbReference type="ChEBI" id="CHEBI:57945"/>
        <dbReference type="EC" id="1.8.1.8"/>
    </reaction>
</comment>
<dbReference type="Pfam" id="PF13899">
    <property type="entry name" value="Thioredoxin_7"/>
    <property type="match status" value="1"/>
</dbReference>
<comment type="subcellular location">
    <subcellularLocation>
        <location evidence="1">Cell inner membrane</location>
        <topology evidence="1">Multi-pass membrane protein</topology>
    </subcellularLocation>
</comment>
<dbReference type="EMBL" id="CAADIJ010000018">
    <property type="protein sequence ID" value="VFR73538.1"/>
    <property type="molecule type" value="Genomic_DNA"/>
</dbReference>
<dbReference type="GO" id="GO:0005886">
    <property type="term" value="C:plasma membrane"/>
    <property type="evidence" value="ECO:0007669"/>
    <property type="project" value="UniProtKB-SubCell"/>
</dbReference>
<feature type="transmembrane region" description="Helical" evidence="20">
    <location>
        <begin position="430"/>
        <end position="447"/>
    </location>
</feature>
<dbReference type="InterPro" id="IPR017937">
    <property type="entry name" value="Thioredoxin_CS"/>
</dbReference>
<feature type="transmembrane region" description="Helical" evidence="20">
    <location>
        <begin position="224"/>
        <end position="257"/>
    </location>
</feature>
<dbReference type="Pfam" id="PF02683">
    <property type="entry name" value="DsbD_TM"/>
    <property type="match status" value="1"/>
</dbReference>
<keyword evidence="11 20" id="KW-1133">Transmembrane helix</keyword>
<keyword evidence="16" id="KW-0676">Redox-active center</keyword>
<feature type="transmembrane region" description="Helical" evidence="20">
    <location>
        <begin position="309"/>
        <end position="333"/>
    </location>
</feature>
<comment type="similarity">
    <text evidence="2">Belongs to the thioredoxin family. DsbD subfamily.</text>
</comment>
<dbReference type="GO" id="GO:0045454">
    <property type="term" value="P:cell redox homeostasis"/>
    <property type="evidence" value="ECO:0007669"/>
    <property type="project" value="TreeGrafter"/>
</dbReference>
<keyword evidence="8 20" id="KW-0812">Transmembrane</keyword>
<reference evidence="23" key="1">
    <citation type="submission" date="2019-03" db="EMBL/GenBank/DDBJ databases">
        <authorList>
            <person name="Danneels B."/>
        </authorList>
    </citation>
    <scope>NUCLEOTIDE SEQUENCE</scope>
</reference>
<feature type="transmembrane region" description="Helical" evidence="20">
    <location>
        <begin position="354"/>
        <end position="382"/>
    </location>
</feature>
<proteinExistence type="inferred from homology"/>
<evidence type="ECO:0000256" key="12">
    <source>
        <dbReference type="ARBA" id="ARBA00023002"/>
    </source>
</evidence>
<dbReference type="Pfam" id="PF11412">
    <property type="entry name" value="DsbD_N"/>
    <property type="match status" value="1"/>
</dbReference>
<evidence type="ECO:0000256" key="9">
    <source>
        <dbReference type="ARBA" id="ARBA00022729"/>
    </source>
</evidence>
<evidence type="ECO:0000313" key="22">
    <source>
        <dbReference type="EMBL" id="VFR40802.1"/>
    </source>
</evidence>
<gene>
    <name evidence="22" type="ORF">ANDA3_0185</name>
    <name evidence="23" type="ORF">DAR2_0057</name>
    <name evidence="24" type="ORF">DAR3_4502</name>
</gene>
<dbReference type="EMBL" id="CAADIC010000026">
    <property type="protein sequence ID" value="VFR40802.1"/>
    <property type="molecule type" value="Genomic_DNA"/>
</dbReference>
<evidence type="ECO:0000256" key="11">
    <source>
        <dbReference type="ARBA" id="ARBA00022989"/>
    </source>
</evidence>
<comment type="catalytic activity">
    <reaction evidence="19">
        <text>[protein]-dithiol + NADP(+) = [protein]-disulfide + NADPH + H(+)</text>
        <dbReference type="Rhea" id="RHEA:18753"/>
        <dbReference type="Rhea" id="RHEA-COMP:10593"/>
        <dbReference type="Rhea" id="RHEA-COMP:10594"/>
        <dbReference type="ChEBI" id="CHEBI:15378"/>
        <dbReference type="ChEBI" id="CHEBI:29950"/>
        <dbReference type="ChEBI" id="CHEBI:50058"/>
        <dbReference type="ChEBI" id="CHEBI:57783"/>
        <dbReference type="ChEBI" id="CHEBI:58349"/>
        <dbReference type="EC" id="1.8.1.8"/>
    </reaction>
</comment>
<evidence type="ECO:0000256" key="7">
    <source>
        <dbReference type="ARBA" id="ARBA00022519"/>
    </source>
</evidence>
<dbReference type="NCBIfam" id="NF001419">
    <property type="entry name" value="PRK00293.1"/>
    <property type="match status" value="1"/>
</dbReference>
<evidence type="ECO:0000256" key="6">
    <source>
        <dbReference type="ARBA" id="ARBA00022475"/>
    </source>
</evidence>
<dbReference type="SUPFAM" id="SSF52833">
    <property type="entry name" value="Thioredoxin-like"/>
    <property type="match status" value="1"/>
</dbReference>
<evidence type="ECO:0000313" key="24">
    <source>
        <dbReference type="EMBL" id="VFR73538.1"/>
    </source>
</evidence>
<dbReference type="InterPro" id="IPR035671">
    <property type="entry name" value="DsbD_gamma"/>
</dbReference>
<evidence type="ECO:0000256" key="13">
    <source>
        <dbReference type="ARBA" id="ARBA00023027"/>
    </source>
</evidence>
<keyword evidence="12 23" id="KW-0560">Oxidoreductase</keyword>
<dbReference type="InterPro" id="IPR036929">
    <property type="entry name" value="DsbDN_sf"/>
</dbReference>
<dbReference type="Gene3D" id="3.40.30.10">
    <property type="entry name" value="Glutaredoxin"/>
    <property type="match status" value="1"/>
</dbReference>
<evidence type="ECO:0000256" key="2">
    <source>
        <dbReference type="ARBA" id="ARBA00007241"/>
    </source>
</evidence>
<evidence type="ECO:0000256" key="10">
    <source>
        <dbReference type="ARBA" id="ARBA00022982"/>
    </source>
</evidence>
<dbReference type="InterPro" id="IPR013766">
    <property type="entry name" value="Thioredoxin_domain"/>
</dbReference>
<feature type="transmembrane region" description="Helical" evidence="20">
    <location>
        <begin position="388"/>
        <end position="409"/>
    </location>
</feature>
<evidence type="ECO:0000256" key="19">
    <source>
        <dbReference type="ARBA" id="ARBA00047804"/>
    </source>
</evidence>
<sequence length="656" mass="68478">MMWMMPGRATRAMTDSFARTALLLACLALGLAALFAAPRASAQGAMSNFTEADFLPPEQAFGFSASMADAGTLLLQYRIAPGYYMYRERFGFEWSPAQAAAGDPVLPAGEVKYDPTFEKDMEVYHVPVLEIRVPVARAGDALALTITSQGCADAGLCYPPEQHLVRLAADGAGGYAVAQTGLARDMMAAEGAAATTPANVPGSGWNGLLQAGDVSLADALGSSGWLATMGVFFLLGILLAFTPCVLPMVPIVSTLVLGGRQAAGAAPSRWRGLGLAALYVLGMSVVYTLMGVAAGLSGVGLAAWLQTPWVLGVFATLLAVLALAMFDVFTFQLPSDLQTRLSARMARIPGGRATGALLMGAISALIVGPCVAAPLAGALLYLSQTGDVLTAALALFALAWGMGVPLLAVGASAGTLLPRTGPWMESVKRLFGMLLLGTAWWMLAPVLSAWVQMLGWMGLAAAAAVMLGAFEPLPRPSGVGKVFAKALGLLLALAAILLGVGLASGGRDLLQPLSHWENRGAAGVAAAGSAPNVKEAFVKVRSTAELDAVLARSDRPVMLDFYADWCVSCKEMEAFTFTDPEVAERMSRMILVQADVTANNADDRALLKRFRLFGPPGIVFFAPGGKLIDDARVVGFQNATRFAAVLEQVETGNLVQ</sequence>
<evidence type="ECO:0000259" key="21">
    <source>
        <dbReference type="PROSITE" id="PS51352"/>
    </source>
</evidence>
<dbReference type="PANTHER" id="PTHR32234">
    <property type="entry name" value="THIOL:DISULFIDE INTERCHANGE PROTEIN DSBD"/>
    <property type="match status" value="1"/>
</dbReference>
<feature type="transmembrane region" description="Helical" evidence="20">
    <location>
        <begin position="278"/>
        <end position="303"/>
    </location>
</feature>
<feature type="transmembrane region" description="Helical" evidence="20">
    <location>
        <begin position="453"/>
        <end position="470"/>
    </location>
</feature>
<evidence type="ECO:0000256" key="1">
    <source>
        <dbReference type="ARBA" id="ARBA00004429"/>
    </source>
</evidence>
<protein>
    <recommendedName>
        <fullName evidence="4">Thiol:disulfide interchange protein DsbD</fullName>
        <ecNumber evidence="3">1.8.1.8</ecNumber>
    </recommendedName>
    <alternativeName>
        <fullName evidence="17">Protein-disulfide reductase</fullName>
    </alternativeName>
</protein>
<evidence type="ECO:0000256" key="4">
    <source>
        <dbReference type="ARBA" id="ARBA00013830"/>
    </source>
</evidence>
<dbReference type="HAMAP" id="MF_00399">
    <property type="entry name" value="DbsD"/>
    <property type="match status" value="1"/>
</dbReference>
<dbReference type="EC" id="1.8.1.8" evidence="3"/>
<feature type="transmembrane region" description="Helical" evidence="20">
    <location>
        <begin position="482"/>
        <end position="503"/>
    </location>
</feature>
<keyword evidence="15" id="KW-1015">Disulfide bond</keyword>
<keyword evidence="5" id="KW-0813">Transport</keyword>
<accession>A0A484SZR3</accession>
<dbReference type="CDD" id="cd02953">
    <property type="entry name" value="DsbDgamma"/>
    <property type="match status" value="1"/>
</dbReference>
<evidence type="ECO:0000313" key="23">
    <source>
        <dbReference type="EMBL" id="VFR67451.1"/>
    </source>
</evidence>